<keyword evidence="2" id="KW-0813">Transport</keyword>
<evidence type="ECO:0000256" key="4">
    <source>
        <dbReference type="RuleBase" id="RU003744"/>
    </source>
</evidence>
<evidence type="ECO:0000256" key="3">
    <source>
        <dbReference type="ARBA" id="ARBA00022729"/>
    </source>
</evidence>
<dbReference type="PANTHER" id="PTHR30085">
    <property type="entry name" value="AMINO ACID ABC TRANSPORTER PERMEASE"/>
    <property type="match status" value="1"/>
</dbReference>
<dbReference type="KEGG" id="yti:FNA67_03385"/>
<dbReference type="PROSITE" id="PS01039">
    <property type="entry name" value="SBP_BACTERIAL_3"/>
    <property type="match status" value="1"/>
</dbReference>
<accession>A0A5B9DJ66</accession>
<dbReference type="Pfam" id="PF00497">
    <property type="entry name" value="SBP_bac_3"/>
    <property type="match status" value="1"/>
</dbReference>
<protein>
    <submittedName>
        <fullName evidence="5">Amino acid ABC transporter substrate-binding protein</fullName>
    </submittedName>
</protein>
<dbReference type="GO" id="GO:0006865">
    <property type="term" value="P:amino acid transport"/>
    <property type="evidence" value="ECO:0007669"/>
    <property type="project" value="TreeGrafter"/>
</dbReference>
<dbReference type="CDD" id="cd13692">
    <property type="entry name" value="PBP2_BztA"/>
    <property type="match status" value="1"/>
</dbReference>
<evidence type="ECO:0000313" key="6">
    <source>
        <dbReference type="Proteomes" id="UP000321062"/>
    </source>
</evidence>
<dbReference type="AlphaFoldDB" id="A0A5B9DJ66"/>
<proteinExistence type="inferred from homology"/>
<dbReference type="PANTHER" id="PTHR30085:SF7">
    <property type="entry name" value="AMINO-ACID ABC TRANSPORTER-BINDING PROTEIN YHDW-RELATED"/>
    <property type="match status" value="1"/>
</dbReference>
<name>A0A5B9DJ66_9HYPH</name>
<dbReference type="Proteomes" id="UP000321062">
    <property type="component" value="Chromosome"/>
</dbReference>
<evidence type="ECO:0000313" key="5">
    <source>
        <dbReference type="EMBL" id="QEE19270.1"/>
    </source>
</evidence>
<dbReference type="SUPFAM" id="SSF53850">
    <property type="entry name" value="Periplasmic binding protein-like II"/>
    <property type="match status" value="1"/>
</dbReference>
<dbReference type="OrthoDB" id="9777941at2"/>
<dbReference type="InterPro" id="IPR051455">
    <property type="entry name" value="Bact_solute-bind_prot3"/>
</dbReference>
<dbReference type="Gene3D" id="3.40.190.10">
    <property type="entry name" value="Periplasmic binding protein-like II"/>
    <property type="match status" value="2"/>
</dbReference>
<organism evidence="5 6">
    <name type="scientific">Paradevosia tibetensis</name>
    <dbReference type="NCBI Taxonomy" id="1447062"/>
    <lineage>
        <taxon>Bacteria</taxon>
        <taxon>Pseudomonadati</taxon>
        <taxon>Pseudomonadota</taxon>
        <taxon>Alphaproteobacteria</taxon>
        <taxon>Hyphomicrobiales</taxon>
        <taxon>Devosiaceae</taxon>
        <taxon>Paradevosia</taxon>
    </lineage>
</organism>
<dbReference type="EMBL" id="CP041690">
    <property type="protein sequence ID" value="QEE19270.1"/>
    <property type="molecule type" value="Genomic_DNA"/>
</dbReference>
<sequence length="336" mass="35729">MAISIGRLALPLLLAAATLGGAGAARADTLSEVRARGELVCGVSEGLRGFSEKSADGTWDGFDVDFCKAVALAIFGDGTKVQYVPLSAEERFAALGDKKIDLLSRNSTWTMSRDVGMPLEFVGVSYFDGQGFMVPALYGATSSLELGGARICVVSGTTTQDNATAYFDHAGLKVTFLTFKERPEARAAYEQGKCDAYTADRSALAAERSLLAQPDDHVILKDVISKEPLGPVVRDDDPTWINLVRWTLFGLIDAEENKLASTTSSTDATAFLIEMGAPAAKAFGLTPNWLGTILAGVGNYGEIFARNLGEDTPMALPRGLNALWLEGGILYAPPME</sequence>
<dbReference type="InterPro" id="IPR001638">
    <property type="entry name" value="Solute-binding_3/MltF_N"/>
</dbReference>
<evidence type="ECO:0000256" key="2">
    <source>
        <dbReference type="ARBA" id="ARBA00022448"/>
    </source>
</evidence>
<dbReference type="InterPro" id="IPR018313">
    <property type="entry name" value="SBP_3_CS"/>
</dbReference>
<dbReference type="SMART" id="SM00062">
    <property type="entry name" value="PBPb"/>
    <property type="match status" value="1"/>
</dbReference>
<evidence type="ECO:0000256" key="1">
    <source>
        <dbReference type="ARBA" id="ARBA00010333"/>
    </source>
</evidence>
<keyword evidence="3" id="KW-0732">Signal</keyword>
<reference evidence="5 6" key="1">
    <citation type="journal article" date="2015" name="Int. J. Syst. Evol. Microbiol.">
        <title>Youhaiella tibetensis gen. nov., sp. nov., isolated from subsurface sediment.</title>
        <authorList>
            <person name="Wang Y.X."/>
            <person name="Huang F.Q."/>
            <person name="Nogi Y."/>
            <person name="Pang S.J."/>
            <person name="Wang P.K."/>
            <person name="Lv J."/>
        </authorList>
    </citation>
    <scope>NUCLEOTIDE SEQUENCE [LARGE SCALE GENOMIC DNA]</scope>
    <source>
        <strain evidence="6">fig4</strain>
    </source>
</reference>
<gene>
    <name evidence="5" type="ORF">FNA67_03385</name>
</gene>
<keyword evidence="6" id="KW-1185">Reference proteome</keyword>
<dbReference type="RefSeq" id="WP_147655077.1">
    <property type="nucleotide sequence ID" value="NZ_BMFM01000001.1"/>
</dbReference>
<comment type="similarity">
    <text evidence="1 4">Belongs to the bacterial solute-binding protein 3 family.</text>
</comment>